<organism evidence="3 4">
    <name type="scientific">Flavobacterium defluvii</name>
    <dbReference type="NCBI Taxonomy" id="370979"/>
    <lineage>
        <taxon>Bacteria</taxon>
        <taxon>Pseudomonadati</taxon>
        <taxon>Bacteroidota</taxon>
        <taxon>Flavobacteriia</taxon>
        <taxon>Flavobacteriales</taxon>
        <taxon>Flavobacteriaceae</taxon>
        <taxon>Flavobacterium</taxon>
    </lineage>
</organism>
<evidence type="ECO:0000313" key="4">
    <source>
        <dbReference type="Proteomes" id="UP000184071"/>
    </source>
</evidence>
<dbReference type="PROSITE" id="PS51688">
    <property type="entry name" value="ICA"/>
    <property type="match status" value="1"/>
</dbReference>
<keyword evidence="1" id="KW-0175">Coiled coil</keyword>
<dbReference type="RefSeq" id="WP_073417434.1">
    <property type="nucleotide sequence ID" value="NZ_FQWC01000008.1"/>
</dbReference>
<accession>A0A1M5U1E3</accession>
<feature type="coiled-coil region" evidence="1">
    <location>
        <begin position="1171"/>
        <end position="1198"/>
    </location>
</feature>
<name>A0A1M5U1E3_9FLAO</name>
<keyword evidence="4" id="KW-1185">Reference proteome</keyword>
<protein>
    <submittedName>
        <fullName evidence="3">Chaperone of endosialidase</fullName>
    </submittedName>
</protein>
<proteinExistence type="predicted"/>
<evidence type="ECO:0000256" key="1">
    <source>
        <dbReference type="SAM" id="Coils"/>
    </source>
</evidence>
<feature type="domain" description="Peptidase S74" evidence="2">
    <location>
        <begin position="1088"/>
        <end position="1192"/>
    </location>
</feature>
<dbReference type="Pfam" id="PF13884">
    <property type="entry name" value="Peptidase_S74"/>
    <property type="match status" value="1"/>
</dbReference>
<gene>
    <name evidence="3" type="ORF">SAMN05443663_108220</name>
</gene>
<dbReference type="OrthoDB" id="1247310at2"/>
<dbReference type="STRING" id="370979.SAMN05443663_108220"/>
<dbReference type="InterPro" id="IPR030392">
    <property type="entry name" value="S74_ICA"/>
</dbReference>
<evidence type="ECO:0000259" key="2">
    <source>
        <dbReference type="PROSITE" id="PS51688"/>
    </source>
</evidence>
<dbReference type="AlphaFoldDB" id="A0A1M5U1E3"/>
<dbReference type="EMBL" id="FQWC01000008">
    <property type="protein sequence ID" value="SHH56778.1"/>
    <property type="molecule type" value="Genomic_DNA"/>
</dbReference>
<sequence length="1201" mass="125393">MKNKFLPILFVLGFYSAYSQVVIGKKEANPSTQLEIYAADKGVLFPRVALTSLTDARTIVGGNVNSLFVFNTATSIDLKPGYYYWLNNKWNRILISSDASIAEGTVIFNPVSNTFSYIDQNGNQQIINFKDLVKNNETITTLVNAADGKHTYTSENNTATVIDVVGDVTNNAPAIFNNPAVVTELTNIIKNKETLTSLVYDAAGNTLTYTPENGVPTVVNLLNLVQGTETQTSLIYDSVAQTLTYNPENRVSTVINLSNLVKGLETITTITPAVTTGNVIANYSNEAGNSVDIQETITTHSQNPATGDITYTNEAGTVTSSKVISSNAGNLIAVGTDGGSFIDKAAITANETVTTITPVVTTGNVIANYSNEAGNSVDIQETITTHSQNPATGDITYTNEAGTVSSSKVISANAGNLIAVGTDGGSFIDKAAITANETVTTITPVVTTGNVIAKYANETGDTPVDIRETATTITPVVATGNVIARYSNEAGNSVDIQETITTHSQNPATGDITYTNEAGTVSSSKVISSNAGNLIAVGTDGGSFIDKAAITANETVTTITPVVTTGNIIAQYANETGDTPVDIRETATTITPLVATGNVIASYSNEAGNSVDIQETITTHSQNPATGDITYTNEAGTVSSSKVISSNAGNLIAVGTDGGSFIDKAAITANETVTTITPVVTTGNIIAQYANETGDTPVDIRETATTITPLVSTGNVIARYSNEAGNSVDIQETLTSLSYEPKTSTLSYSSENGTTTPLDLTELKSLVTAGTNVTVTGNGKTGTPYVINSPVETALLTPSVPIVASATTIAVPSTNVQGAIEDLATELKQKWDIRGNLGTNASINFIGTRDDNDLVFKRYNVRSGLLSVDNNSFGVNALNPSSTGINNAAFGSNALRVNTTGSLNTAVGADALKSNTTGQWNTAIGYGALAFNTNGQQNTAIGTKVLFNNGSGSANIGIGINTMNSNVSGNDNIGVGNYATNTNRTGSGNIAFGTNALRFSDVGNNNIAIGTDSGTHVGASGGALASLVDNSIFIGVDTRTAALGDTNQIVIGNNAVGKGSNTIQLGNNQVTGVYTSGSMTASAFLTSSDKRLKKDINNSPFGLNFITKLRPVTYYMKNETTDLKSGFIAQEVEAVANSLNYEFSGVSKPANTGDFYSLNYAAFVVPLVKAVQEQQDIIEDQYKKISDLETRLKRLETLLDK</sequence>
<evidence type="ECO:0000313" key="3">
    <source>
        <dbReference type="EMBL" id="SHH56778.1"/>
    </source>
</evidence>
<reference evidence="4" key="1">
    <citation type="submission" date="2016-11" db="EMBL/GenBank/DDBJ databases">
        <authorList>
            <person name="Varghese N."/>
            <person name="Submissions S."/>
        </authorList>
    </citation>
    <scope>NUCLEOTIDE SEQUENCE [LARGE SCALE GENOMIC DNA]</scope>
    <source>
        <strain evidence="4">DSM 17963</strain>
    </source>
</reference>
<dbReference type="Proteomes" id="UP000184071">
    <property type="component" value="Unassembled WGS sequence"/>
</dbReference>